<dbReference type="PROSITE" id="PS51186">
    <property type="entry name" value="GNAT"/>
    <property type="match status" value="1"/>
</dbReference>
<dbReference type="OrthoDB" id="9798081at2"/>
<protein>
    <submittedName>
        <fullName evidence="2">YjcK</fullName>
    </submittedName>
</protein>
<dbReference type="InterPro" id="IPR016181">
    <property type="entry name" value="Acyl_CoA_acyltransferase"/>
</dbReference>
<dbReference type="InterPro" id="IPR051531">
    <property type="entry name" value="N-acetyltransferase"/>
</dbReference>
<dbReference type="Pfam" id="PF13302">
    <property type="entry name" value="Acetyltransf_3"/>
    <property type="match status" value="1"/>
</dbReference>
<organism evidence="2 3">
    <name type="scientific">Schleiferilactobacillus shenzhenensis LY-73</name>
    <dbReference type="NCBI Taxonomy" id="1231336"/>
    <lineage>
        <taxon>Bacteria</taxon>
        <taxon>Bacillati</taxon>
        <taxon>Bacillota</taxon>
        <taxon>Bacilli</taxon>
        <taxon>Lactobacillales</taxon>
        <taxon>Lactobacillaceae</taxon>
        <taxon>Schleiferilactobacillus</taxon>
    </lineage>
</organism>
<reference evidence="3" key="1">
    <citation type="journal article" date="2013" name="Genome Announc.">
        <title>Whole-Genome Sequencing of Lactobacillus shenzhenensis Strain LY-73T.</title>
        <authorList>
            <person name="Lin Z."/>
            <person name="Liu Z."/>
            <person name="Yang R."/>
            <person name="Zou Y."/>
            <person name="Wan D."/>
            <person name="Chen J."/>
            <person name="Guo M."/>
            <person name="Zhao J."/>
            <person name="Fang C."/>
            <person name="Yang R."/>
            <person name="Liu F."/>
        </authorList>
    </citation>
    <scope>NUCLEOTIDE SEQUENCE [LARGE SCALE GENOMIC DNA]</scope>
    <source>
        <strain evidence="3">LY-73</strain>
    </source>
</reference>
<name>U4TQF3_9LACO</name>
<dbReference type="AlphaFoldDB" id="U4TQF3"/>
<evidence type="ECO:0000313" key="3">
    <source>
        <dbReference type="Proteomes" id="UP000030647"/>
    </source>
</evidence>
<dbReference type="GO" id="GO:0016747">
    <property type="term" value="F:acyltransferase activity, transferring groups other than amino-acyl groups"/>
    <property type="evidence" value="ECO:0007669"/>
    <property type="project" value="InterPro"/>
</dbReference>
<gene>
    <name evidence="2" type="primary">yjcK</name>
    <name evidence="2" type="ORF">L248_2361</name>
</gene>
<dbReference type="PANTHER" id="PTHR43792:SF1">
    <property type="entry name" value="N-ACETYLTRANSFERASE DOMAIN-CONTAINING PROTEIN"/>
    <property type="match status" value="1"/>
</dbReference>
<dbReference type="RefSeq" id="WP_022529027.1">
    <property type="nucleotide sequence ID" value="NZ_KI271585.1"/>
</dbReference>
<sequence>MKNVGTQPITTDRLTLRRFTAADAPAAYAHWQSDPEVTKYLTWPAYTDPAAAAARMQWTASQYTDPAFYQWAIQLNDAEATLVGNISVVEANDAARWQAIGYVLGRAWWGRGYMPEALRAVIDYLFTNTDVNRIEATHDVQNPNSGKVMAKAGMHKEGILRARGKNNTGIVDEAFYALLRDEWTKKAGR</sequence>
<dbReference type="SUPFAM" id="SSF55729">
    <property type="entry name" value="Acyl-CoA N-acyltransferases (Nat)"/>
    <property type="match status" value="1"/>
</dbReference>
<proteinExistence type="predicted"/>
<dbReference type="Proteomes" id="UP000030647">
    <property type="component" value="Unassembled WGS sequence"/>
</dbReference>
<evidence type="ECO:0000313" key="2">
    <source>
        <dbReference type="EMBL" id="ERL65675.1"/>
    </source>
</evidence>
<dbReference type="InterPro" id="IPR000182">
    <property type="entry name" value="GNAT_dom"/>
</dbReference>
<dbReference type="HOGENOM" id="CLU_013985_3_6_9"/>
<accession>U4TQF3</accession>
<dbReference type="STRING" id="1231336.L248_2361"/>
<feature type="domain" description="N-acetyltransferase" evidence="1">
    <location>
        <begin position="14"/>
        <end position="182"/>
    </location>
</feature>
<dbReference type="Gene3D" id="3.40.630.30">
    <property type="match status" value="1"/>
</dbReference>
<dbReference type="EMBL" id="KI271585">
    <property type="protein sequence ID" value="ERL65675.1"/>
    <property type="molecule type" value="Genomic_DNA"/>
</dbReference>
<dbReference type="PANTHER" id="PTHR43792">
    <property type="entry name" value="GNAT FAMILY, PUTATIVE (AFU_ORTHOLOGUE AFUA_3G00765)-RELATED-RELATED"/>
    <property type="match status" value="1"/>
</dbReference>
<dbReference type="eggNOG" id="COG1670">
    <property type="taxonomic scope" value="Bacteria"/>
</dbReference>
<evidence type="ECO:0000259" key="1">
    <source>
        <dbReference type="PROSITE" id="PS51186"/>
    </source>
</evidence>
<keyword evidence="3" id="KW-1185">Reference proteome</keyword>